<gene>
    <name evidence="2" type="ORF">I6I07_06835</name>
</gene>
<accession>A0A7T4E5K8</accession>
<feature type="transmembrane region" description="Helical" evidence="1">
    <location>
        <begin position="16"/>
        <end position="34"/>
    </location>
</feature>
<dbReference type="EMBL" id="CP065997">
    <property type="protein sequence ID" value="QQB36321.1"/>
    <property type="molecule type" value="Genomic_DNA"/>
</dbReference>
<feature type="transmembrane region" description="Helical" evidence="1">
    <location>
        <begin position="191"/>
        <end position="211"/>
    </location>
</feature>
<dbReference type="Proteomes" id="UP000595231">
    <property type="component" value="Chromosome"/>
</dbReference>
<feature type="transmembrane region" description="Helical" evidence="1">
    <location>
        <begin position="247"/>
        <end position="269"/>
    </location>
</feature>
<name>A0A7T4E5K8_9BURK</name>
<feature type="transmembrane region" description="Helical" evidence="1">
    <location>
        <begin position="71"/>
        <end position="93"/>
    </location>
</feature>
<feature type="transmembrane region" description="Helical" evidence="1">
    <location>
        <begin position="127"/>
        <end position="148"/>
    </location>
</feature>
<reference evidence="2 3" key="1">
    <citation type="submission" date="2020-12" db="EMBL/GenBank/DDBJ databases">
        <title>FDA dAtabase for Regulatory Grade micrObial Sequences (FDA-ARGOS): Supporting development and validation of Infectious Disease Dx tests.</title>
        <authorList>
            <person name="Sproer C."/>
            <person name="Gronow S."/>
            <person name="Severitt S."/>
            <person name="Schroder I."/>
            <person name="Tallon L."/>
            <person name="Sadzewicz L."/>
            <person name="Zhao X."/>
            <person name="Boylan J."/>
            <person name="Ott S."/>
            <person name="Bowen H."/>
            <person name="Vavikolanu K."/>
            <person name="Mehta A."/>
            <person name="Aluvathingal J."/>
            <person name="Nadendla S."/>
            <person name="Lowell S."/>
            <person name="Myers T."/>
            <person name="Yan Y."/>
            <person name="Sichtig H."/>
        </authorList>
    </citation>
    <scope>NUCLEOTIDE SEQUENCE [LARGE SCALE GENOMIC DNA]</scope>
    <source>
        <strain evidence="2 3">FDAARGOS_1050</strain>
    </source>
</reference>
<evidence type="ECO:0000313" key="2">
    <source>
        <dbReference type="EMBL" id="QQB36321.1"/>
    </source>
</evidence>
<keyword evidence="1" id="KW-1133">Transmembrane helix</keyword>
<evidence type="ECO:0000313" key="3">
    <source>
        <dbReference type="Proteomes" id="UP000595231"/>
    </source>
</evidence>
<organism evidence="2 3">
    <name type="scientific">Achromobacter deleyi</name>
    <dbReference type="NCBI Taxonomy" id="1353891"/>
    <lineage>
        <taxon>Bacteria</taxon>
        <taxon>Pseudomonadati</taxon>
        <taxon>Pseudomonadota</taxon>
        <taxon>Betaproteobacteria</taxon>
        <taxon>Burkholderiales</taxon>
        <taxon>Alcaligenaceae</taxon>
        <taxon>Achromobacter</taxon>
    </lineage>
</organism>
<dbReference type="AlphaFoldDB" id="A0A7T4E5K8"/>
<proteinExistence type="predicted"/>
<keyword evidence="1" id="KW-0472">Membrane</keyword>
<feature type="transmembrane region" description="Helical" evidence="1">
    <location>
        <begin position="99"/>
        <end position="120"/>
    </location>
</feature>
<dbReference type="RefSeq" id="WP_198486101.1">
    <property type="nucleotide sequence ID" value="NZ_CP065997.1"/>
</dbReference>
<protein>
    <submittedName>
        <fullName evidence="2">Uncharacterized protein</fullName>
    </submittedName>
</protein>
<evidence type="ECO:0000256" key="1">
    <source>
        <dbReference type="SAM" id="Phobius"/>
    </source>
</evidence>
<sequence length="270" mass="29501">MLDRFIEVLGDSHFEAYVGGPIAGVVAAFLFQGFGGGSAKSENRLAVPLPVNIYEFRSTVLREQGKSDNGFAFGAMIAGVLIAFLFVALLPALTDGIQLLNAATLVFGLTSAMLGALNGWVRSIQWWLLAIFSSMIAAACFVLIGMAFDAIHPDVIRYAQNSFNANSDRLSHIFSAAFDFLKAVSPEYWRWMVWILLGFCLVVICSISALVRIVHYLALSKIAAGSSSHWWIAVAVRTRSYGSLKHLSFMVGALVVAYWLITGGAYRFLR</sequence>
<keyword evidence="1" id="KW-0812">Transmembrane</keyword>